<proteinExistence type="predicted"/>
<dbReference type="RefSeq" id="WP_199493492.1">
    <property type="nucleotide sequence ID" value="NZ_JAEMOS010000002.1"/>
</dbReference>
<comment type="caution">
    <text evidence="2">The sequence shown here is derived from an EMBL/GenBank/DDBJ whole genome shotgun (WGS) entry which is preliminary data.</text>
</comment>
<dbReference type="EMBL" id="JAEMOS010000002">
    <property type="protein sequence ID" value="MBJ7265585.1"/>
    <property type="molecule type" value="Genomic_DNA"/>
</dbReference>
<dbReference type="Proteomes" id="UP000655994">
    <property type="component" value="Unassembled WGS sequence"/>
</dbReference>
<accession>A0ABS0YYR2</accession>
<sequence length="303" mass="33980">MTAAISSSAQEQLLVDSPFVHERSMVAETGEMVTGAEVTPIYKQMVGLLPKGWNMVFTEQRLALAPVVWTKGEQWTTVLDEWGRRYGANVMIDGERQQIVVSPEQDMRPKGTAFVYSGNELHQELYNPAERYAEAEIYVMERLKGLQGTVNDAVNLHQAQAQLFGLMAQVEEREKEQAELAKLHARKLAKKKAKALAAEREVAIASQPVKRGPVTIYHDGRIEIALTKGLLKPQIEALLINTDLIKSPDEMIWRASEVYRWANDYTLNAESAKHVLGRVLSAYGLAARIKQNGIVTIDQKERI</sequence>
<organism evidence="2 3">
    <name type="scientific">Idiomarina abyssalis</name>
    <dbReference type="NCBI Taxonomy" id="86102"/>
    <lineage>
        <taxon>Bacteria</taxon>
        <taxon>Pseudomonadati</taxon>
        <taxon>Pseudomonadota</taxon>
        <taxon>Gammaproteobacteria</taxon>
        <taxon>Alteromonadales</taxon>
        <taxon>Idiomarinaceae</taxon>
        <taxon>Idiomarina</taxon>
    </lineage>
</organism>
<evidence type="ECO:0000313" key="2">
    <source>
        <dbReference type="EMBL" id="MBJ7265585.1"/>
    </source>
</evidence>
<keyword evidence="1" id="KW-0175">Coiled coil</keyword>
<gene>
    <name evidence="2" type="ORF">JHC10_01370</name>
</gene>
<name>A0ABS0YYR2_9GAMM</name>
<protein>
    <submittedName>
        <fullName evidence="2">Uncharacterized protein</fullName>
    </submittedName>
</protein>
<evidence type="ECO:0000313" key="3">
    <source>
        <dbReference type="Proteomes" id="UP000655994"/>
    </source>
</evidence>
<feature type="coiled-coil region" evidence="1">
    <location>
        <begin position="156"/>
        <end position="186"/>
    </location>
</feature>
<evidence type="ECO:0000256" key="1">
    <source>
        <dbReference type="SAM" id="Coils"/>
    </source>
</evidence>
<keyword evidence="3" id="KW-1185">Reference proteome</keyword>
<reference evidence="2 3" key="1">
    <citation type="submission" date="2020-09" db="EMBL/GenBank/DDBJ databases">
        <title>Draft Genomes of Bacterial Isolates from North Pond Shallow Sediments.</title>
        <authorList>
            <person name="Kiel Reese B."/>
            <person name="Mullis M."/>
            <person name="Weisend R.E."/>
        </authorList>
    </citation>
    <scope>NUCLEOTIDE SEQUENCE [LARGE SCALE GENOMIC DNA]</scope>
    <source>
        <strain evidence="2 3">KJE-3</strain>
    </source>
</reference>